<reference evidence="2 3" key="1">
    <citation type="submission" date="2018-06" db="EMBL/GenBank/DDBJ databases">
        <title>Comparative genomics reveals the genomic features of Rhizophagus irregularis, R. cerebriforme, R. diaphanum and Gigaspora rosea, and their symbiotic lifestyle signature.</title>
        <authorList>
            <person name="Morin E."/>
            <person name="San Clemente H."/>
            <person name="Chen E.C.H."/>
            <person name="De La Providencia I."/>
            <person name="Hainaut M."/>
            <person name="Kuo A."/>
            <person name="Kohler A."/>
            <person name="Murat C."/>
            <person name="Tang N."/>
            <person name="Roy S."/>
            <person name="Loubradou J."/>
            <person name="Henrissat B."/>
            <person name="Grigoriev I.V."/>
            <person name="Corradi N."/>
            <person name="Roux C."/>
            <person name="Martin F.M."/>
        </authorList>
    </citation>
    <scope>NUCLEOTIDE SEQUENCE [LARGE SCALE GENOMIC DNA]</scope>
    <source>
        <strain evidence="2 3">DAOM 194757</strain>
    </source>
</reference>
<sequence length="114" mass="13282">MDVNQIEETWAIRTITSSKFCHFVIFFPIRLMCVLALGLWYKDINVNLQEELFYVATQFGESHPQYQPAEQMSCNTNKLFTPLADLRSERKEDLLTEIQEDVLANDSNNDSEET</sequence>
<keyword evidence="1" id="KW-1133">Transmembrane helix</keyword>
<accession>A0A397U7P8</accession>
<evidence type="ECO:0000313" key="3">
    <source>
        <dbReference type="Proteomes" id="UP000266673"/>
    </source>
</evidence>
<name>A0A397U7P8_9GLOM</name>
<gene>
    <name evidence="2" type="ORF">C2G38_2217587</name>
</gene>
<organism evidence="2 3">
    <name type="scientific">Gigaspora rosea</name>
    <dbReference type="NCBI Taxonomy" id="44941"/>
    <lineage>
        <taxon>Eukaryota</taxon>
        <taxon>Fungi</taxon>
        <taxon>Fungi incertae sedis</taxon>
        <taxon>Mucoromycota</taxon>
        <taxon>Glomeromycotina</taxon>
        <taxon>Glomeromycetes</taxon>
        <taxon>Diversisporales</taxon>
        <taxon>Gigasporaceae</taxon>
        <taxon>Gigaspora</taxon>
    </lineage>
</organism>
<evidence type="ECO:0000313" key="2">
    <source>
        <dbReference type="EMBL" id="RIB06260.1"/>
    </source>
</evidence>
<keyword evidence="1" id="KW-0472">Membrane</keyword>
<feature type="transmembrane region" description="Helical" evidence="1">
    <location>
        <begin position="20"/>
        <end position="41"/>
    </location>
</feature>
<dbReference type="AlphaFoldDB" id="A0A397U7P8"/>
<dbReference type="Proteomes" id="UP000266673">
    <property type="component" value="Unassembled WGS sequence"/>
</dbReference>
<evidence type="ECO:0000256" key="1">
    <source>
        <dbReference type="SAM" id="Phobius"/>
    </source>
</evidence>
<proteinExistence type="predicted"/>
<keyword evidence="1" id="KW-0812">Transmembrane</keyword>
<dbReference type="OrthoDB" id="2409725at2759"/>
<keyword evidence="3" id="KW-1185">Reference proteome</keyword>
<comment type="caution">
    <text evidence="2">The sequence shown here is derived from an EMBL/GenBank/DDBJ whole genome shotgun (WGS) entry which is preliminary data.</text>
</comment>
<protein>
    <submittedName>
        <fullName evidence="2">Uncharacterized protein</fullName>
    </submittedName>
</protein>
<dbReference type="EMBL" id="QKWP01001845">
    <property type="protein sequence ID" value="RIB06260.1"/>
    <property type="molecule type" value="Genomic_DNA"/>
</dbReference>